<evidence type="ECO:0000313" key="5">
    <source>
        <dbReference type="Proteomes" id="UP000552241"/>
    </source>
</evidence>
<organism evidence="4 5">
    <name type="scientific">Moheibacter lacus</name>
    <dbReference type="NCBI Taxonomy" id="2745851"/>
    <lineage>
        <taxon>Bacteria</taxon>
        <taxon>Pseudomonadati</taxon>
        <taxon>Bacteroidota</taxon>
        <taxon>Flavobacteriia</taxon>
        <taxon>Flavobacteriales</taxon>
        <taxon>Weeksellaceae</taxon>
        <taxon>Moheibacter</taxon>
    </lineage>
</organism>
<dbReference type="EMBL" id="JACDZE010000001">
    <property type="protein sequence ID" value="MBA5628219.1"/>
    <property type="molecule type" value="Genomic_DNA"/>
</dbReference>
<keyword evidence="1" id="KW-0547">Nucleotide-binding</keyword>
<dbReference type="InterPro" id="IPR027785">
    <property type="entry name" value="UvrD-like_helicase_C"/>
</dbReference>
<dbReference type="InterPro" id="IPR050534">
    <property type="entry name" value="Coronavir_polyprotein_1ab"/>
</dbReference>
<dbReference type="Pfam" id="PF13245">
    <property type="entry name" value="AAA_19"/>
    <property type="match status" value="1"/>
</dbReference>
<dbReference type="Proteomes" id="UP000552241">
    <property type="component" value="Unassembled WGS sequence"/>
</dbReference>
<name>A0A838ZRJ4_9FLAO</name>
<dbReference type="AlphaFoldDB" id="A0A838ZRJ4"/>
<evidence type="ECO:0000313" key="4">
    <source>
        <dbReference type="EMBL" id="MBA5628219.1"/>
    </source>
</evidence>
<dbReference type="CDD" id="cd17933">
    <property type="entry name" value="DEXSc_RecD-like"/>
    <property type="match status" value="1"/>
</dbReference>
<evidence type="ECO:0000256" key="2">
    <source>
        <dbReference type="ARBA" id="ARBA00022840"/>
    </source>
</evidence>
<reference evidence="4 5" key="1">
    <citation type="submission" date="2020-07" db="EMBL/GenBank/DDBJ databases">
        <title>Moheibacter lacus sp. nov., a member of the family Flavobacteriaceae isolated from freshwater lake sediment.</title>
        <authorList>
            <person name="Liu Y."/>
        </authorList>
    </citation>
    <scope>NUCLEOTIDE SEQUENCE [LARGE SCALE GENOMIC DNA]</scope>
    <source>
        <strain evidence="4 5">BDHS18</strain>
    </source>
</reference>
<dbReference type="GO" id="GO:0003678">
    <property type="term" value="F:DNA helicase activity"/>
    <property type="evidence" value="ECO:0007669"/>
    <property type="project" value="UniProtKB-ARBA"/>
</dbReference>
<feature type="domain" description="AAA+ ATPase" evidence="3">
    <location>
        <begin position="599"/>
        <end position="723"/>
    </location>
</feature>
<dbReference type="RefSeq" id="WP_182041831.1">
    <property type="nucleotide sequence ID" value="NZ_JACDZE010000001.1"/>
</dbReference>
<proteinExistence type="predicted"/>
<protein>
    <submittedName>
        <fullName evidence="4">AAA family ATPase</fullName>
    </submittedName>
</protein>
<keyword evidence="5" id="KW-1185">Reference proteome</keyword>
<comment type="caution">
    <text evidence="4">The sequence shown here is derived from an EMBL/GenBank/DDBJ whole genome shotgun (WGS) entry which is preliminary data.</text>
</comment>
<dbReference type="PANTHER" id="PTHR43788">
    <property type="entry name" value="DNA2/NAM7 HELICASE FAMILY MEMBER"/>
    <property type="match status" value="1"/>
</dbReference>
<sequence length="1172" mass="136167">MKHISLRLAWHDDGWNGHICKNPRANTHCVGQHSYPGDLISQARDLDWEEQENVAGCHCSAIDGIPPCSYSINAFGNAAIKGESNPPDFFKDNSKGIAFEIPASTACIWPYEQMYSDDIKADKGSSQTYNYTKRLAAAKNFFKEVTPNESLVFYYANKSNPFSEEDDRNFVLVGISRIKKIGEVMYYENVSEENKKKYADGFVWQLPITSKFPDEGFAIPYHKYRDQPEILERITYIPEISDNFKYGTKHISDDDALIYVERLTEIVDFLINVDDTENWVERKTWLVSLQNELWKKRGPYPGLNSALEALEMPEFMDFYKEAVAKSEGIKAKETIFRYLNDKKLTDFVDNSIHPATLKSYQKNWYIKLENQNKRDLIENVLSRIDLKTSQIKLILDDKREQNNIYSSIDAILENPFILQEEYIGTDASDIINFEKIDHAVLPSQELSLDILVPKDDNRRLRALIIDCLKKEDVHSFVDQVTLLEKVNQKISVYPDWKNIQFNKGYIDFEKDFFEEKLFFRTAENITYVYLKDIYEQERIIEKQIRNLVGRLPIDVQRPFNEAKWQNEIFKADCNLDRKAPEEYRTAVESQVLVCKQIFRKPISILSGAAGTGKTTVINAIIKAIKFSSNNTEKCLLLAPTGKASDRMKEATGEEAKTIHQFLASKGWLNPNFTFKKEGGKKESDITTYIVDETSMIDLTLMATLFKAINWDYAKRIIFVGDPNQLPPIGKGKVFAETIEFIKEIDEEAYGHLRDNMRQMENKIDGKGTGIIDLASIYVQEDGHSFESKSDTEDILKKINENGELDQDVKVLIWEDNVSLEEQLISSIKNDMEESGNDNIMNYQVVSPYRGELFGTEHLNKVLQTNLNSKNAQKGLLGGITYFDKIIQFTNRAGLNSYWYNNFKIDKWERVAVYNGEIGQVWMHPFDKKSYHYSTNIKRFNVKFNRQPQYYIEFNNENQVVENIELGYAISVHKSQGSEFSYLYLIIPQSKQTLLSTELIYTGITRAKTKLRIFIEKDLSILQSLRRPERSKLKFINSSLFAFRPLPMEFSNMGAWYEEGKVQATLSEYLVRSKSEVIITNLLVTNEMTSFKYETLLYAPDKTFYLPDFTINVNGKTYYWEHVGMLHIPKYKQRWEEKQKWYEKHFPNQLLVTYESENLTKEAQRIIDEIKRN</sequence>
<evidence type="ECO:0000256" key="1">
    <source>
        <dbReference type="ARBA" id="ARBA00022741"/>
    </source>
</evidence>
<dbReference type="PANTHER" id="PTHR43788:SF6">
    <property type="entry name" value="DNA HELICASE B"/>
    <property type="match status" value="1"/>
</dbReference>
<dbReference type="SMART" id="SM00382">
    <property type="entry name" value="AAA"/>
    <property type="match status" value="1"/>
</dbReference>
<gene>
    <name evidence="4" type="ORF">HU137_00375</name>
</gene>
<dbReference type="GO" id="GO:0005524">
    <property type="term" value="F:ATP binding"/>
    <property type="evidence" value="ECO:0007669"/>
    <property type="project" value="UniProtKB-KW"/>
</dbReference>
<dbReference type="Gene3D" id="3.40.50.300">
    <property type="entry name" value="P-loop containing nucleotide triphosphate hydrolases"/>
    <property type="match status" value="2"/>
</dbReference>
<dbReference type="Gene3D" id="2.30.30.940">
    <property type="match status" value="1"/>
</dbReference>
<keyword evidence="2" id="KW-0067">ATP-binding</keyword>
<dbReference type="InterPro" id="IPR027417">
    <property type="entry name" value="P-loop_NTPase"/>
</dbReference>
<dbReference type="SUPFAM" id="SSF52540">
    <property type="entry name" value="P-loop containing nucleoside triphosphate hydrolases"/>
    <property type="match status" value="1"/>
</dbReference>
<dbReference type="Pfam" id="PF13538">
    <property type="entry name" value="UvrD_C_2"/>
    <property type="match status" value="1"/>
</dbReference>
<dbReference type="CDD" id="cd18809">
    <property type="entry name" value="SF1_C_RecD"/>
    <property type="match status" value="1"/>
</dbReference>
<accession>A0A838ZRJ4</accession>
<evidence type="ECO:0000259" key="3">
    <source>
        <dbReference type="SMART" id="SM00382"/>
    </source>
</evidence>
<dbReference type="InterPro" id="IPR003593">
    <property type="entry name" value="AAA+_ATPase"/>
</dbReference>